<gene>
    <name evidence="1" type="ORF">ACH5RR_015918</name>
</gene>
<dbReference type="AlphaFoldDB" id="A0ABD2ZVF0"/>
<evidence type="ECO:0000313" key="2">
    <source>
        <dbReference type="Proteomes" id="UP001630127"/>
    </source>
</evidence>
<accession>A0ABD2ZVF0</accession>
<name>A0ABD2ZVF0_9GENT</name>
<comment type="caution">
    <text evidence="1">The sequence shown here is derived from an EMBL/GenBank/DDBJ whole genome shotgun (WGS) entry which is preliminary data.</text>
</comment>
<sequence length="77" mass="8421">VGFGNDWDYILGYKTVLETLTSSNVTNLTGGASLIKYHEVIEDETCKVIQKIILWATSLYEGGTWLVGIGIKPICVA</sequence>
<proteinExistence type="predicted"/>
<evidence type="ECO:0000313" key="1">
    <source>
        <dbReference type="EMBL" id="KAL3523084.1"/>
    </source>
</evidence>
<protein>
    <submittedName>
        <fullName evidence="1">Uncharacterized protein</fullName>
    </submittedName>
</protein>
<reference evidence="1 2" key="1">
    <citation type="submission" date="2024-11" db="EMBL/GenBank/DDBJ databases">
        <title>A near-complete genome assembly of Cinchona calisaya.</title>
        <authorList>
            <person name="Lian D.C."/>
            <person name="Zhao X.W."/>
            <person name="Wei L."/>
        </authorList>
    </citation>
    <scope>NUCLEOTIDE SEQUENCE [LARGE SCALE GENOMIC DNA]</scope>
    <source>
        <tissue evidence="1">Nenye</tissue>
    </source>
</reference>
<organism evidence="1 2">
    <name type="scientific">Cinchona calisaya</name>
    <dbReference type="NCBI Taxonomy" id="153742"/>
    <lineage>
        <taxon>Eukaryota</taxon>
        <taxon>Viridiplantae</taxon>
        <taxon>Streptophyta</taxon>
        <taxon>Embryophyta</taxon>
        <taxon>Tracheophyta</taxon>
        <taxon>Spermatophyta</taxon>
        <taxon>Magnoliopsida</taxon>
        <taxon>eudicotyledons</taxon>
        <taxon>Gunneridae</taxon>
        <taxon>Pentapetalae</taxon>
        <taxon>asterids</taxon>
        <taxon>lamiids</taxon>
        <taxon>Gentianales</taxon>
        <taxon>Rubiaceae</taxon>
        <taxon>Cinchonoideae</taxon>
        <taxon>Cinchoneae</taxon>
        <taxon>Cinchona</taxon>
    </lineage>
</organism>
<keyword evidence="2" id="KW-1185">Reference proteome</keyword>
<feature type="non-terminal residue" evidence="1">
    <location>
        <position position="1"/>
    </location>
</feature>
<dbReference type="EMBL" id="JBJUIK010000007">
    <property type="protein sequence ID" value="KAL3523084.1"/>
    <property type="molecule type" value="Genomic_DNA"/>
</dbReference>
<dbReference type="Proteomes" id="UP001630127">
    <property type="component" value="Unassembled WGS sequence"/>
</dbReference>